<keyword evidence="2" id="KW-1185">Reference proteome</keyword>
<evidence type="ECO:0000313" key="1">
    <source>
        <dbReference type="EMBL" id="KAI3820157.1"/>
    </source>
</evidence>
<organism evidence="1 2">
    <name type="scientific">Smallanthus sonchifolius</name>
    <dbReference type="NCBI Taxonomy" id="185202"/>
    <lineage>
        <taxon>Eukaryota</taxon>
        <taxon>Viridiplantae</taxon>
        <taxon>Streptophyta</taxon>
        <taxon>Embryophyta</taxon>
        <taxon>Tracheophyta</taxon>
        <taxon>Spermatophyta</taxon>
        <taxon>Magnoliopsida</taxon>
        <taxon>eudicotyledons</taxon>
        <taxon>Gunneridae</taxon>
        <taxon>Pentapetalae</taxon>
        <taxon>asterids</taxon>
        <taxon>campanulids</taxon>
        <taxon>Asterales</taxon>
        <taxon>Asteraceae</taxon>
        <taxon>Asteroideae</taxon>
        <taxon>Heliantheae alliance</taxon>
        <taxon>Millerieae</taxon>
        <taxon>Smallanthus</taxon>
    </lineage>
</organism>
<sequence>MVSRRFSLFGYAIIFMSLHFVAYSLHEDIEKTVMARNKFDEERAMSRPGKETLNIVHASSEVAVKGGVIGGRKMAKMVNKEHMNGEETASKKASSSSSENPRNRDHKLHKRSKKIDHGDHQVEVKVSSTFMVMNADYHVPRSHPPKNN</sequence>
<name>A0ACB9JJ56_9ASTR</name>
<comment type="caution">
    <text evidence="1">The sequence shown here is derived from an EMBL/GenBank/DDBJ whole genome shotgun (WGS) entry which is preliminary data.</text>
</comment>
<accession>A0ACB9JJ56</accession>
<reference evidence="1 2" key="2">
    <citation type="journal article" date="2022" name="Mol. Ecol. Resour.">
        <title>The genomes of chicory, endive, great burdock and yacon provide insights into Asteraceae paleo-polyploidization history and plant inulin production.</title>
        <authorList>
            <person name="Fan W."/>
            <person name="Wang S."/>
            <person name="Wang H."/>
            <person name="Wang A."/>
            <person name="Jiang F."/>
            <person name="Liu H."/>
            <person name="Zhao H."/>
            <person name="Xu D."/>
            <person name="Zhang Y."/>
        </authorList>
    </citation>
    <scope>NUCLEOTIDE SEQUENCE [LARGE SCALE GENOMIC DNA]</scope>
    <source>
        <strain evidence="2">cv. Yunnan</strain>
        <tissue evidence="1">Leaves</tissue>
    </source>
</reference>
<dbReference type="EMBL" id="CM042021">
    <property type="protein sequence ID" value="KAI3820157.1"/>
    <property type="molecule type" value="Genomic_DNA"/>
</dbReference>
<protein>
    <submittedName>
        <fullName evidence="1">Uncharacterized protein</fullName>
    </submittedName>
</protein>
<gene>
    <name evidence="1" type="ORF">L1987_14015</name>
</gene>
<evidence type="ECO:0000313" key="2">
    <source>
        <dbReference type="Proteomes" id="UP001056120"/>
    </source>
</evidence>
<proteinExistence type="predicted"/>
<reference evidence="2" key="1">
    <citation type="journal article" date="2022" name="Mol. Ecol. Resour.">
        <title>The genomes of chicory, endive, great burdock and yacon provide insights into Asteraceae palaeo-polyploidization history and plant inulin production.</title>
        <authorList>
            <person name="Fan W."/>
            <person name="Wang S."/>
            <person name="Wang H."/>
            <person name="Wang A."/>
            <person name="Jiang F."/>
            <person name="Liu H."/>
            <person name="Zhao H."/>
            <person name="Xu D."/>
            <person name="Zhang Y."/>
        </authorList>
    </citation>
    <scope>NUCLEOTIDE SEQUENCE [LARGE SCALE GENOMIC DNA]</scope>
    <source>
        <strain evidence="2">cv. Yunnan</strain>
    </source>
</reference>
<dbReference type="Proteomes" id="UP001056120">
    <property type="component" value="Linkage Group LG04"/>
</dbReference>